<feature type="non-terminal residue" evidence="1">
    <location>
        <position position="1"/>
    </location>
</feature>
<gene>
    <name evidence="1" type="ORF">PEVE_00008643</name>
</gene>
<reference evidence="1 2" key="1">
    <citation type="submission" date="2022-05" db="EMBL/GenBank/DDBJ databases">
        <authorList>
            <consortium name="Genoscope - CEA"/>
            <person name="William W."/>
        </authorList>
    </citation>
    <scope>NUCLEOTIDE SEQUENCE [LARGE SCALE GENOMIC DNA]</scope>
</reference>
<accession>A0ABN8LZY8</accession>
<keyword evidence="2" id="KW-1185">Reference proteome</keyword>
<name>A0ABN8LZY8_9CNID</name>
<dbReference type="EMBL" id="CALNXI010000159">
    <property type="protein sequence ID" value="CAH3020805.1"/>
    <property type="molecule type" value="Genomic_DNA"/>
</dbReference>
<sequence length="144" mass="16512">DILILVFNSTANVGAVKTQRRHLTGMEALIVVSWSSITRTTKNVTTVETNCAQELNFQIMSTELFMQVCYCFRPGCLQASGPIFYLCNPFTRHHTNCMTVLLSGVLTQFSNFHVIPFYQHQNPVRTPIRNANFIRNWDYVTTQM</sequence>
<comment type="caution">
    <text evidence="1">The sequence shown here is derived from an EMBL/GenBank/DDBJ whole genome shotgun (WGS) entry which is preliminary data.</text>
</comment>
<proteinExistence type="predicted"/>
<organism evidence="1 2">
    <name type="scientific">Porites evermanni</name>
    <dbReference type="NCBI Taxonomy" id="104178"/>
    <lineage>
        <taxon>Eukaryota</taxon>
        <taxon>Metazoa</taxon>
        <taxon>Cnidaria</taxon>
        <taxon>Anthozoa</taxon>
        <taxon>Hexacorallia</taxon>
        <taxon>Scleractinia</taxon>
        <taxon>Fungiina</taxon>
        <taxon>Poritidae</taxon>
        <taxon>Porites</taxon>
    </lineage>
</organism>
<protein>
    <submittedName>
        <fullName evidence="1">Uncharacterized protein</fullName>
    </submittedName>
</protein>
<evidence type="ECO:0000313" key="2">
    <source>
        <dbReference type="Proteomes" id="UP001159427"/>
    </source>
</evidence>
<dbReference type="Proteomes" id="UP001159427">
    <property type="component" value="Unassembled WGS sequence"/>
</dbReference>
<evidence type="ECO:0000313" key="1">
    <source>
        <dbReference type="EMBL" id="CAH3020805.1"/>
    </source>
</evidence>